<dbReference type="PANTHER" id="PTHR37017:SF13">
    <property type="entry name" value="AB HYDROLASE-1 DOMAIN-CONTAINING PROTEIN"/>
    <property type="match status" value="1"/>
</dbReference>
<feature type="domain" description="AB hydrolase-1" evidence="1">
    <location>
        <begin position="8"/>
        <end position="243"/>
    </location>
</feature>
<dbReference type="Proteomes" id="UP001629113">
    <property type="component" value="Unassembled WGS sequence"/>
</dbReference>
<accession>A0ABR4PJX9</accession>
<evidence type="ECO:0000259" key="1">
    <source>
        <dbReference type="Pfam" id="PF12697"/>
    </source>
</evidence>
<dbReference type="InterPro" id="IPR000073">
    <property type="entry name" value="AB_hydrolase_1"/>
</dbReference>
<protein>
    <recommendedName>
        <fullName evidence="1">AB hydrolase-1 domain-containing protein</fullName>
    </recommendedName>
</protein>
<organism evidence="2 3">
    <name type="scientific">Phlyctema vagabunda</name>
    <dbReference type="NCBI Taxonomy" id="108571"/>
    <lineage>
        <taxon>Eukaryota</taxon>
        <taxon>Fungi</taxon>
        <taxon>Dikarya</taxon>
        <taxon>Ascomycota</taxon>
        <taxon>Pezizomycotina</taxon>
        <taxon>Leotiomycetes</taxon>
        <taxon>Helotiales</taxon>
        <taxon>Dermateaceae</taxon>
        <taxon>Phlyctema</taxon>
    </lineage>
</organism>
<evidence type="ECO:0000313" key="3">
    <source>
        <dbReference type="Proteomes" id="UP001629113"/>
    </source>
</evidence>
<keyword evidence="3" id="KW-1185">Reference proteome</keyword>
<dbReference type="PANTHER" id="PTHR37017">
    <property type="entry name" value="AB HYDROLASE-1 DOMAIN-CONTAINING PROTEIN-RELATED"/>
    <property type="match status" value="1"/>
</dbReference>
<gene>
    <name evidence="2" type="ORF">PVAG01_05404</name>
</gene>
<dbReference type="EMBL" id="JBFCZG010000004">
    <property type="protein sequence ID" value="KAL3423657.1"/>
    <property type="molecule type" value="Genomic_DNA"/>
</dbReference>
<dbReference type="SUPFAM" id="SSF53474">
    <property type="entry name" value="alpha/beta-Hydrolases"/>
    <property type="match status" value="1"/>
</dbReference>
<comment type="caution">
    <text evidence="2">The sequence shown here is derived from an EMBL/GenBank/DDBJ whole genome shotgun (WGS) entry which is preliminary data.</text>
</comment>
<dbReference type="InterPro" id="IPR029058">
    <property type="entry name" value="AB_hydrolase_fold"/>
</dbReference>
<reference evidence="2 3" key="1">
    <citation type="submission" date="2024-06" db="EMBL/GenBank/DDBJ databases">
        <title>Complete genome of Phlyctema vagabunda strain 19-DSS-EL-015.</title>
        <authorList>
            <person name="Fiorenzani C."/>
        </authorList>
    </citation>
    <scope>NUCLEOTIDE SEQUENCE [LARGE SCALE GENOMIC DNA]</scope>
    <source>
        <strain evidence="2 3">19-DSS-EL-015</strain>
    </source>
</reference>
<evidence type="ECO:0000313" key="2">
    <source>
        <dbReference type="EMBL" id="KAL3423657.1"/>
    </source>
</evidence>
<sequence length="256" mass="27075">MSSTKPNVVIVPGAWQKATGFAGLVESISAAGFPAEVVPLPSVGSFQDPLPGLPEDVVAVRNVVGKFVDEGRDVVLLCHSYGGVVSSCAVEGFDFASRKAEAKTGGVIMTIFMAAFMVPKGNSLLDLLGGQPLPWMRIEGGKCFAQESALAQVAFNDFSEEEAAQYISDGMSHTSAVVFGTPSTFEPWSNGYPCAYIFFSEDKSLQYPIQQHFATQLGPDPTTFTVKGGHCAFLRLPEDVVAAVAKAAEVGLNKKA</sequence>
<dbReference type="InterPro" id="IPR052897">
    <property type="entry name" value="Sec-Metab_Biosynth_Hydrolase"/>
</dbReference>
<dbReference type="Pfam" id="PF12697">
    <property type="entry name" value="Abhydrolase_6"/>
    <property type="match status" value="1"/>
</dbReference>
<name>A0ABR4PJX9_9HELO</name>
<dbReference type="Gene3D" id="3.40.50.1820">
    <property type="entry name" value="alpha/beta hydrolase"/>
    <property type="match status" value="1"/>
</dbReference>
<proteinExistence type="predicted"/>